<protein>
    <submittedName>
        <fullName evidence="5">Protein-arginine-phosphatase</fullName>
        <ecNumber evidence="5">3.9.1.2</ecNumber>
    </submittedName>
</protein>
<dbReference type="SUPFAM" id="SSF52788">
    <property type="entry name" value="Phosphotyrosine protein phosphatases I"/>
    <property type="match status" value="1"/>
</dbReference>
<keyword evidence="2 5" id="KW-0378">Hydrolase</keyword>
<dbReference type="InterPro" id="IPR017867">
    <property type="entry name" value="Tyr_phospatase_low_mol_wt"/>
</dbReference>
<evidence type="ECO:0000256" key="2">
    <source>
        <dbReference type="ARBA" id="ARBA00022801"/>
    </source>
</evidence>
<dbReference type="AlphaFoldDB" id="A0AA97A7Z5"/>
<dbReference type="PANTHER" id="PTHR11717:SF31">
    <property type="entry name" value="LOW MOLECULAR WEIGHT PROTEIN-TYROSINE-PHOSPHATASE ETP-RELATED"/>
    <property type="match status" value="1"/>
</dbReference>
<reference evidence="5 6" key="1">
    <citation type="submission" date="2023-07" db="EMBL/GenBank/DDBJ databases">
        <title>Closed genome sequence of Methanimicrococcus sp. Es2.</title>
        <authorList>
            <person name="Protasov E."/>
            <person name="Platt K."/>
            <person name="Reeh H."/>
            <person name="Poehlein A."/>
            <person name="Daniel R."/>
            <person name="Brune A."/>
        </authorList>
    </citation>
    <scope>NUCLEOTIDE SEQUENCE [LARGE SCALE GENOMIC DNA]</scope>
    <source>
        <strain evidence="5 6">Es2</strain>
    </source>
</reference>
<dbReference type="CDD" id="cd16344">
    <property type="entry name" value="LMWPAP"/>
    <property type="match status" value="1"/>
</dbReference>
<proteinExistence type="inferred from homology"/>
<keyword evidence="6" id="KW-1185">Reference proteome</keyword>
<evidence type="ECO:0000313" key="6">
    <source>
        <dbReference type="Proteomes" id="UP001302662"/>
    </source>
</evidence>
<keyword evidence="3" id="KW-0904">Protein phosphatase</keyword>
<dbReference type="PANTHER" id="PTHR11717">
    <property type="entry name" value="LOW MOLECULAR WEIGHT PROTEIN TYROSINE PHOSPHATASE"/>
    <property type="match status" value="1"/>
</dbReference>
<dbReference type="Gene3D" id="3.40.50.2300">
    <property type="match status" value="1"/>
</dbReference>
<evidence type="ECO:0000256" key="3">
    <source>
        <dbReference type="ARBA" id="ARBA00022912"/>
    </source>
</evidence>
<dbReference type="RefSeq" id="WP_316560037.1">
    <property type="nucleotide sequence ID" value="NZ_CP131062.1"/>
</dbReference>
<evidence type="ECO:0000313" key="5">
    <source>
        <dbReference type="EMBL" id="WNY28493.1"/>
    </source>
</evidence>
<organism evidence="5 6">
    <name type="scientific">Methanimicrococcus stummii</name>
    <dbReference type="NCBI Taxonomy" id="3028294"/>
    <lineage>
        <taxon>Archaea</taxon>
        <taxon>Methanobacteriati</taxon>
        <taxon>Methanobacteriota</taxon>
        <taxon>Stenosarchaea group</taxon>
        <taxon>Methanomicrobia</taxon>
        <taxon>Methanosarcinales</taxon>
        <taxon>Methanosarcinaceae</taxon>
        <taxon>Methanimicrococcus</taxon>
    </lineage>
</organism>
<dbReference type="KEGG" id="mees:MmiEs2_06810"/>
<evidence type="ECO:0000256" key="1">
    <source>
        <dbReference type="ARBA" id="ARBA00011063"/>
    </source>
</evidence>
<dbReference type="EMBL" id="CP131062">
    <property type="protein sequence ID" value="WNY28493.1"/>
    <property type="molecule type" value="Genomic_DNA"/>
</dbReference>
<dbReference type="InterPro" id="IPR023485">
    <property type="entry name" value="Ptyr_pPase"/>
</dbReference>
<comment type="similarity">
    <text evidence="1">Belongs to the low molecular weight phosphotyrosine protein phosphatase family.</text>
</comment>
<dbReference type="Pfam" id="PF01451">
    <property type="entry name" value="LMWPc"/>
    <property type="match status" value="1"/>
</dbReference>
<dbReference type="GO" id="GO:0098627">
    <property type="term" value="F:protein arginine phosphatase activity"/>
    <property type="evidence" value="ECO:0007669"/>
    <property type="project" value="UniProtKB-EC"/>
</dbReference>
<dbReference type="InterPro" id="IPR050438">
    <property type="entry name" value="LMW_PTPase"/>
</dbReference>
<dbReference type="Proteomes" id="UP001302662">
    <property type="component" value="Chromosome"/>
</dbReference>
<name>A0AA97A7Z5_9EURY</name>
<dbReference type="EC" id="3.9.1.2" evidence="5"/>
<accession>A0AA97A7Z5</accession>
<dbReference type="SMART" id="SM00226">
    <property type="entry name" value="LMWPc"/>
    <property type="match status" value="1"/>
</dbReference>
<feature type="domain" description="Phosphotyrosine protein phosphatase I" evidence="4">
    <location>
        <begin position="1"/>
        <end position="141"/>
    </location>
</feature>
<sequence>MKIVFVCTGNICRSAMAEAIMRKKEPNLDVSSCGTWAYEGDTASKKAILAAAEKGADLSNHKSRRADSEILWDADLILTMTKEHKTALEAIIPNTEKRLYTICEFADGSNEDISDPYGKSVEEYLECADELEILIEKIIEKVKNKSIV</sequence>
<evidence type="ECO:0000259" key="4">
    <source>
        <dbReference type="SMART" id="SM00226"/>
    </source>
</evidence>
<gene>
    <name evidence="5" type="primary">ywle</name>
    <name evidence="5" type="ORF">MmiEs2_06810</name>
</gene>
<dbReference type="GO" id="GO:0004725">
    <property type="term" value="F:protein tyrosine phosphatase activity"/>
    <property type="evidence" value="ECO:0007669"/>
    <property type="project" value="InterPro"/>
</dbReference>
<dbReference type="PRINTS" id="PR00719">
    <property type="entry name" value="LMWPTPASE"/>
</dbReference>
<dbReference type="InterPro" id="IPR036196">
    <property type="entry name" value="Ptyr_pPase_sf"/>
</dbReference>
<dbReference type="GeneID" id="85197140"/>